<evidence type="ECO:0000313" key="8">
    <source>
        <dbReference type="RefSeq" id="XP_035687227.1"/>
    </source>
</evidence>
<evidence type="ECO:0000256" key="4">
    <source>
        <dbReference type="ARBA" id="ARBA00023136"/>
    </source>
</evidence>
<dbReference type="OrthoDB" id="10025519at2759"/>
<feature type="transmembrane region" description="Helical" evidence="5">
    <location>
        <begin position="103"/>
        <end position="122"/>
    </location>
</feature>
<dbReference type="Gene3D" id="1.20.140.150">
    <property type="match status" value="1"/>
</dbReference>
<reference evidence="6" key="1">
    <citation type="journal article" date="2008" name="Nature">
        <title>The amphioxus genome and the evolution of the chordate karyotype.</title>
        <authorList>
            <consortium name="US DOE Joint Genome Institute (JGI-PGF)"/>
            <person name="Putnam N.H."/>
            <person name="Butts T."/>
            <person name="Ferrier D.E.K."/>
            <person name="Furlong R.F."/>
            <person name="Hellsten U."/>
            <person name="Kawashima T."/>
            <person name="Robinson-Rechavi M."/>
            <person name="Shoguchi E."/>
            <person name="Terry A."/>
            <person name="Yu J.-K."/>
            <person name="Benito-Gutierrez E.L."/>
            <person name="Dubchak I."/>
            <person name="Garcia-Fernandez J."/>
            <person name="Gibson-Brown J.J."/>
            <person name="Grigoriev I.V."/>
            <person name="Horton A.C."/>
            <person name="de Jong P.J."/>
            <person name="Jurka J."/>
            <person name="Kapitonov V.V."/>
            <person name="Kohara Y."/>
            <person name="Kuroki Y."/>
            <person name="Lindquist E."/>
            <person name="Lucas S."/>
            <person name="Osoegawa K."/>
            <person name="Pennacchio L.A."/>
            <person name="Salamov A.A."/>
            <person name="Satou Y."/>
            <person name="Sauka-Spengler T."/>
            <person name="Schmutz J."/>
            <person name="Shin-I T."/>
            <person name="Toyoda A."/>
            <person name="Bronner-Fraser M."/>
            <person name="Fujiyama A."/>
            <person name="Holland L.Z."/>
            <person name="Holland P.W.H."/>
            <person name="Satoh N."/>
            <person name="Rokhsar D.S."/>
        </authorList>
    </citation>
    <scope>NUCLEOTIDE SEQUENCE [LARGE SCALE GENOMIC DNA]</scope>
    <source>
        <strain evidence="6">S238N-H82</strain>
        <tissue evidence="6">Testes</tissue>
    </source>
</reference>
<dbReference type="Pfam" id="PF00822">
    <property type="entry name" value="PMP22_Claudin"/>
    <property type="match status" value="1"/>
</dbReference>
<proteinExistence type="predicted"/>
<evidence type="ECO:0000256" key="3">
    <source>
        <dbReference type="ARBA" id="ARBA00022989"/>
    </source>
</evidence>
<dbReference type="KEGG" id="bfo:118423253"/>
<dbReference type="GeneID" id="118423253"/>
<accession>C3XUN2</accession>
<dbReference type="InterPro" id="IPR050579">
    <property type="entry name" value="PMP-22/EMP/MP20-like"/>
</dbReference>
<evidence type="ECO:0000313" key="7">
    <source>
        <dbReference type="Proteomes" id="UP000001554"/>
    </source>
</evidence>
<evidence type="ECO:0000256" key="2">
    <source>
        <dbReference type="ARBA" id="ARBA00022692"/>
    </source>
</evidence>
<keyword evidence="2 5" id="KW-0812">Transmembrane</keyword>
<gene>
    <name evidence="8" type="primary">LOC118423253</name>
    <name evidence="6" type="ORF">BRAFLDRAFT_100109</name>
</gene>
<feature type="transmembrane region" description="Helical" evidence="5">
    <location>
        <begin position="71"/>
        <end position="91"/>
    </location>
</feature>
<dbReference type="PANTHER" id="PTHR10671">
    <property type="entry name" value="EPITHELIAL MEMBRANE PROTEIN-RELATED"/>
    <property type="match status" value="1"/>
</dbReference>
<name>C3XUN2_BRAFL</name>
<reference evidence="8" key="3">
    <citation type="submission" date="2025-04" db="UniProtKB">
        <authorList>
            <consortium name="RefSeq"/>
        </authorList>
    </citation>
    <scope>IDENTIFICATION</scope>
    <source>
        <strain evidence="8">S238N-H82</strain>
        <tissue evidence="8">Testes</tissue>
    </source>
</reference>
<dbReference type="FunFam" id="1.20.140.150:FF:000069">
    <property type="entry name" value="Uncharacterized protein"/>
    <property type="match status" value="1"/>
</dbReference>
<keyword evidence="3 5" id="KW-1133">Transmembrane helix</keyword>
<evidence type="ECO:0000256" key="1">
    <source>
        <dbReference type="ARBA" id="ARBA00004141"/>
    </source>
</evidence>
<feature type="transmembrane region" description="Helical" evidence="5">
    <location>
        <begin position="142"/>
        <end position="162"/>
    </location>
</feature>
<dbReference type="AlphaFoldDB" id="C3XUN2"/>
<sequence length="175" mass="18040">MNHLLVGGFGSSVLGTVLFVVGIATPAWMSAEAQGAKEEIGLWQVCGTYLGVTACRAYPDISVLSGAFHATRAFAIIGSMVLFAGVSLVGFAAMKNINKFKKLGGALIFTGGICGILAAGIFTGDSLAHAQGVSVPFGYSMYLTWAQAVFTLGGGAVIIAAARRSDEDEIPAVRF</sequence>
<dbReference type="Proteomes" id="UP000001554">
    <property type="component" value="Chromosome 9"/>
</dbReference>
<dbReference type="PANTHER" id="PTHR10671:SF34">
    <property type="entry name" value="PROTEIN NKG7"/>
    <property type="match status" value="1"/>
</dbReference>
<comment type="subcellular location">
    <subcellularLocation>
        <location evidence="1">Membrane</location>
        <topology evidence="1">Multi-pass membrane protein</topology>
    </subcellularLocation>
</comment>
<feature type="transmembrane region" description="Helical" evidence="5">
    <location>
        <begin position="6"/>
        <end position="28"/>
    </location>
</feature>
<dbReference type="eggNOG" id="ENOG502QSWZ">
    <property type="taxonomic scope" value="Eukaryota"/>
</dbReference>
<dbReference type="InParanoid" id="C3XUN2"/>
<evidence type="ECO:0000256" key="5">
    <source>
        <dbReference type="SAM" id="Phobius"/>
    </source>
</evidence>
<dbReference type="OMA" id="CIFTSRE"/>
<reference evidence="7" key="2">
    <citation type="journal article" date="2020" name="Nat. Ecol. Evol.">
        <title>Deeply conserved synteny resolves early events in vertebrate evolution.</title>
        <authorList>
            <person name="Simakov O."/>
            <person name="Marletaz F."/>
            <person name="Yue J.X."/>
            <person name="O'Connell B."/>
            <person name="Jenkins J."/>
            <person name="Brandt A."/>
            <person name="Calef R."/>
            <person name="Tung C.H."/>
            <person name="Huang T.K."/>
            <person name="Schmutz J."/>
            <person name="Satoh N."/>
            <person name="Yu J.K."/>
            <person name="Putnam N.H."/>
            <person name="Green R.E."/>
            <person name="Rokhsar D.S."/>
        </authorList>
    </citation>
    <scope>NUCLEOTIDE SEQUENCE [LARGE SCALE GENOMIC DNA]</scope>
    <source>
        <strain evidence="7">S238N-H82</strain>
    </source>
</reference>
<dbReference type="GO" id="GO:0005886">
    <property type="term" value="C:plasma membrane"/>
    <property type="evidence" value="ECO:0000318"/>
    <property type="project" value="GO_Central"/>
</dbReference>
<organism>
    <name type="scientific">Branchiostoma floridae</name>
    <name type="common">Florida lancelet</name>
    <name type="synonym">Amphioxus</name>
    <dbReference type="NCBI Taxonomy" id="7739"/>
    <lineage>
        <taxon>Eukaryota</taxon>
        <taxon>Metazoa</taxon>
        <taxon>Chordata</taxon>
        <taxon>Cephalochordata</taxon>
        <taxon>Leptocardii</taxon>
        <taxon>Amphioxiformes</taxon>
        <taxon>Branchiostomatidae</taxon>
        <taxon>Branchiostoma</taxon>
    </lineage>
</organism>
<keyword evidence="4 5" id="KW-0472">Membrane</keyword>
<dbReference type="InterPro" id="IPR004031">
    <property type="entry name" value="PMP22/EMP/MP20/Claudin"/>
</dbReference>
<dbReference type="EMBL" id="GG666466">
    <property type="protein sequence ID" value="EEN68231.1"/>
    <property type="molecule type" value="Genomic_DNA"/>
</dbReference>
<dbReference type="RefSeq" id="XP_035687227.1">
    <property type="nucleotide sequence ID" value="XM_035831334.1"/>
</dbReference>
<keyword evidence="7" id="KW-1185">Reference proteome</keyword>
<evidence type="ECO:0000313" key="6">
    <source>
        <dbReference type="EMBL" id="EEN68231.1"/>
    </source>
</evidence>
<protein>
    <submittedName>
        <fullName evidence="8">Claudin-11-like</fullName>
    </submittedName>
</protein>